<evidence type="ECO:0000313" key="1">
    <source>
        <dbReference type="EMBL" id="KIW76860.1"/>
    </source>
</evidence>
<name>A0A0D2GDX1_9EURO</name>
<dbReference type="AlphaFoldDB" id="A0A0D2GDX1"/>
<reference evidence="1 2" key="1">
    <citation type="submission" date="2015-01" db="EMBL/GenBank/DDBJ databases">
        <title>The Genome Sequence of Fonsecaea pedrosoi CBS 271.37.</title>
        <authorList>
            <consortium name="The Broad Institute Genomics Platform"/>
            <person name="Cuomo C."/>
            <person name="de Hoog S."/>
            <person name="Gorbushina A."/>
            <person name="Stielow B."/>
            <person name="Teixiera M."/>
            <person name="Abouelleil A."/>
            <person name="Chapman S.B."/>
            <person name="Priest M."/>
            <person name="Young S.K."/>
            <person name="Wortman J."/>
            <person name="Nusbaum C."/>
            <person name="Birren B."/>
        </authorList>
    </citation>
    <scope>NUCLEOTIDE SEQUENCE [LARGE SCALE GENOMIC DNA]</scope>
    <source>
        <strain evidence="1 2">CBS 271.37</strain>
    </source>
</reference>
<dbReference type="VEuPathDB" id="FungiDB:Z517_09304"/>
<dbReference type="HOGENOM" id="CLU_1981645_0_0_1"/>
<evidence type="ECO:0000313" key="2">
    <source>
        <dbReference type="Proteomes" id="UP000053029"/>
    </source>
</evidence>
<sequence>MITRGTDETDANVVDEGDVVWQRDDFPPCGALTLELDPEHGAFISQVVRRRRVITDGTMFYIYWRSVASWAQLYSEIASGEGLKTTKFNAPVNYSRALKEIYAISKRVADQMPQHSPEHLHRHAQG</sequence>
<organism evidence="1 2">
    <name type="scientific">Fonsecaea pedrosoi CBS 271.37</name>
    <dbReference type="NCBI Taxonomy" id="1442368"/>
    <lineage>
        <taxon>Eukaryota</taxon>
        <taxon>Fungi</taxon>
        <taxon>Dikarya</taxon>
        <taxon>Ascomycota</taxon>
        <taxon>Pezizomycotina</taxon>
        <taxon>Eurotiomycetes</taxon>
        <taxon>Chaetothyriomycetidae</taxon>
        <taxon>Chaetothyriales</taxon>
        <taxon>Herpotrichiellaceae</taxon>
        <taxon>Fonsecaea</taxon>
    </lineage>
</organism>
<dbReference type="STRING" id="1442368.A0A0D2GDX1"/>
<protein>
    <submittedName>
        <fullName evidence="1">Uncharacterized protein</fullName>
    </submittedName>
</protein>
<accession>A0A0D2GDX1</accession>
<proteinExistence type="predicted"/>
<dbReference type="Proteomes" id="UP000053029">
    <property type="component" value="Unassembled WGS sequence"/>
</dbReference>
<dbReference type="GeneID" id="25308794"/>
<dbReference type="RefSeq" id="XP_013280668.1">
    <property type="nucleotide sequence ID" value="XM_013425214.1"/>
</dbReference>
<keyword evidence="2" id="KW-1185">Reference proteome</keyword>
<dbReference type="EMBL" id="KN846974">
    <property type="protein sequence ID" value="KIW76860.1"/>
    <property type="molecule type" value="Genomic_DNA"/>
</dbReference>
<gene>
    <name evidence="1" type="ORF">Z517_09304</name>
</gene>